<dbReference type="InterPro" id="IPR043128">
    <property type="entry name" value="Rev_trsase/Diguanyl_cyclase"/>
</dbReference>
<dbReference type="InterPro" id="IPR000160">
    <property type="entry name" value="GGDEF_dom"/>
</dbReference>
<protein>
    <submittedName>
        <fullName evidence="2">Diguanylate cyclase</fullName>
        <ecNumber evidence="2">2.7.7.65</ecNumber>
    </submittedName>
</protein>
<dbReference type="EMBL" id="JAUFRC010000001">
    <property type="protein sequence ID" value="MDN3711803.1"/>
    <property type="molecule type" value="Genomic_DNA"/>
</dbReference>
<dbReference type="InterPro" id="IPR052163">
    <property type="entry name" value="DGC-Regulatory_Protein"/>
</dbReference>
<keyword evidence="3" id="KW-1185">Reference proteome</keyword>
<dbReference type="SUPFAM" id="SSF55073">
    <property type="entry name" value="Nucleotide cyclase"/>
    <property type="match status" value="1"/>
</dbReference>
<accession>A0ABT8D7B9</accession>
<dbReference type="InterPro" id="IPR029787">
    <property type="entry name" value="Nucleotide_cyclase"/>
</dbReference>
<evidence type="ECO:0000259" key="1">
    <source>
        <dbReference type="PROSITE" id="PS50887"/>
    </source>
</evidence>
<dbReference type="GO" id="GO:0052621">
    <property type="term" value="F:diguanylate cyclase activity"/>
    <property type="evidence" value="ECO:0007669"/>
    <property type="project" value="UniProtKB-EC"/>
</dbReference>
<reference evidence="3" key="1">
    <citation type="journal article" date="2019" name="Int. J. Syst. Evol. Microbiol.">
        <title>The Global Catalogue of Microorganisms (GCM) 10K type strain sequencing project: providing services to taxonomists for standard genome sequencing and annotation.</title>
        <authorList>
            <consortium name="The Broad Institute Genomics Platform"/>
            <consortium name="The Broad Institute Genome Sequencing Center for Infectious Disease"/>
            <person name="Wu L."/>
            <person name="Ma J."/>
        </authorList>
    </citation>
    <scope>NUCLEOTIDE SEQUENCE [LARGE SCALE GENOMIC DNA]</scope>
    <source>
        <strain evidence="3">CECT 8482</strain>
    </source>
</reference>
<keyword evidence="2" id="KW-0808">Transferase</keyword>
<dbReference type="PANTHER" id="PTHR46663:SF3">
    <property type="entry name" value="SLL0267 PROTEIN"/>
    <property type="match status" value="1"/>
</dbReference>
<comment type="caution">
    <text evidence="2">The sequence shown here is derived from an EMBL/GenBank/DDBJ whole genome shotgun (WGS) entry which is preliminary data.</text>
</comment>
<evidence type="ECO:0000313" key="2">
    <source>
        <dbReference type="EMBL" id="MDN3711803.1"/>
    </source>
</evidence>
<sequence length="51" mass="5379">MNDSLGHAAGDLVLQSVAKILRSEIRSCDTAARVGGDEFVLILPGPGCRLR</sequence>
<dbReference type="Proteomes" id="UP001243846">
    <property type="component" value="Unassembled WGS sequence"/>
</dbReference>
<dbReference type="PROSITE" id="PS50887">
    <property type="entry name" value="GGDEF"/>
    <property type="match status" value="1"/>
</dbReference>
<evidence type="ECO:0000313" key="3">
    <source>
        <dbReference type="Proteomes" id="UP001243846"/>
    </source>
</evidence>
<dbReference type="NCBIfam" id="TIGR00254">
    <property type="entry name" value="GGDEF"/>
    <property type="match status" value="1"/>
</dbReference>
<keyword evidence="2" id="KW-0548">Nucleotidyltransferase</keyword>
<dbReference type="EC" id="2.7.7.65" evidence="2"/>
<gene>
    <name evidence="2" type="ORF">QWZ10_08135</name>
</gene>
<feature type="domain" description="GGDEF" evidence="1">
    <location>
        <begin position="1"/>
        <end position="51"/>
    </location>
</feature>
<dbReference type="Pfam" id="PF00990">
    <property type="entry name" value="GGDEF"/>
    <property type="match status" value="1"/>
</dbReference>
<organism evidence="2 3">
    <name type="scientific">Paracoccus cavernae</name>
    <dbReference type="NCBI Taxonomy" id="1571207"/>
    <lineage>
        <taxon>Bacteria</taxon>
        <taxon>Pseudomonadati</taxon>
        <taxon>Pseudomonadota</taxon>
        <taxon>Alphaproteobacteria</taxon>
        <taxon>Rhodobacterales</taxon>
        <taxon>Paracoccaceae</taxon>
        <taxon>Paracoccus</taxon>
    </lineage>
</organism>
<name>A0ABT8D7B9_9RHOB</name>
<dbReference type="Gene3D" id="3.30.70.270">
    <property type="match status" value="1"/>
</dbReference>
<dbReference type="PANTHER" id="PTHR46663">
    <property type="entry name" value="DIGUANYLATE CYCLASE DGCT-RELATED"/>
    <property type="match status" value="1"/>
</dbReference>
<proteinExistence type="predicted"/>